<dbReference type="PANTHER" id="PTHR43318:SF2">
    <property type="entry name" value="UDP-N-ACETYLGLUCOSAMINE 4,6-DEHYDRATASE (INVERTING)"/>
    <property type="match status" value="1"/>
</dbReference>
<dbReference type="EMBL" id="UINC01033691">
    <property type="protein sequence ID" value="SVB23362.1"/>
    <property type="molecule type" value="Genomic_DNA"/>
</dbReference>
<feature type="non-terminal residue" evidence="2">
    <location>
        <position position="1"/>
    </location>
</feature>
<name>A0A382CC08_9ZZZZ</name>
<dbReference type="InterPro" id="IPR051203">
    <property type="entry name" value="Polysaccharide_Synthase-Rel"/>
</dbReference>
<organism evidence="2">
    <name type="scientific">marine metagenome</name>
    <dbReference type="NCBI Taxonomy" id="408172"/>
    <lineage>
        <taxon>unclassified sequences</taxon>
        <taxon>metagenomes</taxon>
        <taxon>ecological metagenomes</taxon>
    </lineage>
</organism>
<accession>A0A382CC08</accession>
<gene>
    <name evidence="2" type="ORF">METZ01_LOCUS176216</name>
</gene>
<dbReference type="Gene3D" id="3.40.50.720">
    <property type="entry name" value="NAD(P)-binding Rossmann-like Domain"/>
    <property type="match status" value="1"/>
</dbReference>
<feature type="domain" description="Polysaccharide biosynthesis protein CapD-like" evidence="1">
    <location>
        <begin position="3"/>
        <end position="62"/>
    </location>
</feature>
<evidence type="ECO:0000313" key="2">
    <source>
        <dbReference type="EMBL" id="SVB23362.1"/>
    </source>
</evidence>
<dbReference type="AlphaFoldDB" id="A0A382CC08"/>
<dbReference type="InterPro" id="IPR003869">
    <property type="entry name" value="Polysac_CapD-like"/>
</dbReference>
<dbReference type="PANTHER" id="PTHR43318">
    <property type="entry name" value="UDP-N-ACETYLGLUCOSAMINE 4,6-DEHYDRATASE"/>
    <property type="match status" value="1"/>
</dbReference>
<evidence type="ECO:0000259" key="1">
    <source>
        <dbReference type="Pfam" id="PF02719"/>
    </source>
</evidence>
<protein>
    <recommendedName>
        <fullName evidence="1">Polysaccharide biosynthesis protein CapD-like domain-containing protein</fullName>
    </recommendedName>
</protein>
<sequence>VRKAPASTIGKLAEAVCQKFSRKGTDHPIDVTGIRPGEKLHETLVNEYEMQRVTEEELFYAIHPEYHVPEYRAEQPLGTEYTSANTHQLDSAADIEPLLDKMGEVELYI</sequence>
<reference evidence="2" key="1">
    <citation type="submission" date="2018-05" db="EMBL/GenBank/DDBJ databases">
        <authorList>
            <person name="Lanie J.A."/>
            <person name="Ng W.-L."/>
            <person name="Kazmierczak K.M."/>
            <person name="Andrzejewski T.M."/>
            <person name="Davidsen T.M."/>
            <person name="Wayne K.J."/>
            <person name="Tettelin H."/>
            <person name="Glass J.I."/>
            <person name="Rusch D."/>
            <person name="Podicherti R."/>
            <person name="Tsui H.-C.T."/>
            <person name="Winkler M.E."/>
        </authorList>
    </citation>
    <scope>NUCLEOTIDE SEQUENCE</scope>
</reference>
<dbReference type="Pfam" id="PF02719">
    <property type="entry name" value="Polysacc_synt_2"/>
    <property type="match status" value="1"/>
</dbReference>
<proteinExistence type="predicted"/>